<evidence type="ECO:0000256" key="2">
    <source>
        <dbReference type="ARBA" id="ARBA00023125"/>
    </source>
</evidence>
<dbReference type="PANTHER" id="PTHR30363">
    <property type="entry name" value="HTH-TYPE TRANSCRIPTIONAL REGULATOR SRLR-RELATED"/>
    <property type="match status" value="1"/>
</dbReference>
<dbReference type="PROSITE" id="PS51000">
    <property type="entry name" value="HTH_DEOR_2"/>
    <property type="match status" value="1"/>
</dbReference>
<dbReference type="STRING" id="595494.Tola_3062"/>
<name>C4LDP0_TOLAT</name>
<keyword evidence="1" id="KW-0805">Transcription regulation</keyword>
<keyword evidence="3" id="KW-0804">Transcription</keyword>
<dbReference type="RefSeq" id="WP_015880100.1">
    <property type="nucleotide sequence ID" value="NC_012691.1"/>
</dbReference>
<dbReference type="Pfam" id="PF00455">
    <property type="entry name" value="DeoRC"/>
    <property type="match status" value="1"/>
</dbReference>
<dbReference type="eggNOG" id="COG1349">
    <property type="taxonomic scope" value="Bacteria"/>
</dbReference>
<dbReference type="InterPro" id="IPR036388">
    <property type="entry name" value="WH-like_DNA-bd_sf"/>
</dbReference>
<evidence type="ECO:0000256" key="3">
    <source>
        <dbReference type="ARBA" id="ARBA00023163"/>
    </source>
</evidence>
<dbReference type="InterPro" id="IPR036390">
    <property type="entry name" value="WH_DNA-bd_sf"/>
</dbReference>
<dbReference type="GO" id="GO:0003677">
    <property type="term" value="F:DNA binding"/>
    <property type="evidence" value="ECO:0007669"/>
    <property type="project" value="UniProtKB-KW"/>
</dbReference>
<dbReference type="PROSITE" id="PS00894">
    <property type="entry name" value="HTH_DEOR_1"/>
    <property type="match status" value="1"/>
</dbReference>
<dbReference type="SMART" id="SM00420">
    <property type="entry name" value="HTH_DEOR"/>
    <property type="match status" value="1"/>
</dbReference>
<evidence type="ECO:0000256" key="1">
    <source>
        <dbReference type="ARBA" id="ARBA00023015"/>
    </source>
</evidence>
<dbReference type="PRINTS" id="PR00037">
    <property type="entry name" value="HTHLACR"/>
</dbReference>
<dbReference type="OrthoDB" id="9816363at2"/>
<evidence type="ECO:0000313" key="5">
    <source>
        <dbReference type="EMBL" id="ACQ94651.1"/>
    </source>
</evidence>
<dbReference type="InterPro" id="IPR037171">
    <property type="entry name" value="NagB/RpiA_transferase-like"/>
</dbReference>
<accession>C4LDP0</accession>
<reference evidence="5 6" key="2">
    <citation type="journal article" date="2011" name="Stand. Genomic Sci.">
        <title>Complete genome sequence of Tolumonas auensis type strain (TA 4).</title>
        <authorList>
            <person name="Chertkov O."/>
            <person name="Copeland A."/>
            <person name="Lucas S."/>
            <person name="Lapidus A."/>
            <person name="Berry K.W."/>
            <person name="Detter J.C."/>
            <person name="Del Rio T.G."/>
            <person name="Hammon N."/>
            <person name="Dalin E."/>
            <person name="Tice H."/>
            <person name="Pitluck S."/>
            <person name="Richardson P."/>
            <person name="Bruce D."/>
            <person name="Goodwin L."/>
            <person name="Han C."/>
            <person name="Tapia R."/>
            <person name="Saunders E."/>
            <person name="Schmutz J."/>
            <person name="Brettin T."/>
            <person name="Larimer F."/>
            <person name="Land M."/>
            <person name="Hauser L."/>
            <person name="Spring S."/>
            <person name="Rohde M."/>
            <person name="Kyrpides N.C."/>
            <person name="Ivanova N."/>
            <person name="Goker M."/>
            <person name="Beller H.R."/>
            <person name="Klenk H.P."/>
            <person name="Woyke T."/>
        </authorList>
    </citation>
    <scope>NUCLEOTIDE SEQUENCE [LARGE SCALE GENOMIC DNA]</scope>
    <source>
        <strain evidence="6">DSM 9187 / TA4</strain>
    </source>
</reference>
<dbReference type="SMART" id="SM01134">
    <property type="entry name" value="DeoRC"/>
    <property type="match status" value="1"/>
</dbReference>
<dbReference type="NCBIfam" id="NF010034">
    <property type="entry name" value="PRK13509.1"/>
    <property type="match status" value="1"/>
</dbReference>
<evidence type="ECO:0000259" key="4">
    <source>
        <dbReference type="PROSITE" id="PS51000"/>
    </source>
</evidence>
<dbReference type="Pfam" id="PF08220">
    <property type="entry name" value="HTH_DeoR"/>
    <property type="match status" value="1"/>
</dbReference>
<dbReference type="HOGENOM" id="CLU_060699_3_2_6"/>
<keyword evidence="2" id="KW-0238">DNA-binding</keyword>
<dbReference type="Proteomes" id="UP000009073">
    <property type="component" value="Chromosome"/>
</dbReference>
<reference evidence="6" key="1">
    <citation type="submission" date="2009-05" db="EMBL/GenBank/DDBJ databases">
        <title>Complete sequence of Tolumonas auensis DSM 9187.</title>
        <authorList>
            <consortium name="US DOE Joint Genome Institute"/>
            <person name="Lucas S."/>
            <person name="Copeland A."/>
            <person name="Lapidus A."/>
            <person name="Glavina del Rio T."/>
            <person name="Tice H."/>
            <person name="Bruce D."/>
            <person name="Goodwin L."/>
            <person name="Pitluck S."/>
            <person name="Chertkov O."/>
            <person name="Brettin T."/>
            <person name="Detter J.C."/>
            <person name="Han C."/>
            <person name="Larimer F."/>
            <person name="Land M."/>
            <person name="Hauser L."/>
            <person name="Kyrpides N."/>
            <person name="Mikhailova N."/>
            <person name="Spring S."/>
            <person name="Beller H."/>
        </authorList>
    </citation>
    <scope>NUCLEOTIDE SEQUENCE [LARGE SCALE GENOMIC DNA]</scope>
    <source>
        <strain evidence="6">DSM 9187 / TA4</strain>
    </source>
</reference>
<dbReference type="InterPro" id="IPR050313">
    <property type="entry name" value="Carb_Metab_HTH_regulators"/>
</dbReference>
<evidence type="ECO:0000313" key="6">
    <source>
        <dbReference type="Proteomes" id="UP000009073"/>
    </source>
</evidence>
<gene>
    <name evidence="5" type="ordered locus">Tola_3062</name>
</gene>
<proteinExistence type="predicted"/>
<dbReference type="InterPro" id="IPR001034">
    <property type="entry name" value="DeoR_HTH"/>
</dbReference>
<dbReference type="EMBL" id="CP001616">
    <property type="protein sequence ID" value="ACQ94651.1"/>
    <property type="molecule type" value="Genomic_DNA"/>
</dbReference>
<protein>
    <submittedName>
        <fullName evidence="5">Transcriptional regulator, DeoR family</fullName>
    </submittedName>
</protein>
<dbReference type="SUPFAM" id="SSF100950">
    <property type="entry name" value="NagB/RpiA/CoA transferase-like"/>
    <property type="match status" value="1"/>
</dbReference>
<organism evidence="5 6">
    <name type="scientific">Tolumonas auensis (strain DSM 9187 / NBRC 110442 / TA 4)</name>
    <dbReference type="NCBI Taxonomy" id="595494"/>
    <lineage>
        <taxon>Bacteria</taxon>
        <taxon>Pseudomonadati</taxon>
        <taxon>Pseudomonadota</taxon>
        <taxon>Gammaproteobacteria</taxon>
        <taxon>Aeromonadales</taxon>
        <taxon>Aeromonadaceae</taxon>
        <taxon>Tolumonas</taxon>
    </lineage>
</organism>
<dbReference type="SUPFAM" id="SSF46785">
    <property type="entry name" value="Winged helix' DNA-binding domain"/>
    <property type="match status" value="1"/>
</dbReference>
<dbReference type="KEGG" id="tau:Tola_3062"/>
<dbReference type="Gene3D" id="1.10.10.10">
    <property type="entry name" value="Winged helix-like DNA-binding domain superfamily/Winged helix DNA-binding domain"/>
    <property type="match status" value="1"/>
</dbReference>
<dbReference type="InterPro" id="IPR018356">
    <property type="entry name" value="Tscrpt_reg_HTH_DeoR_CS"/>
</dbReference>
<dbReference type="GO" id="GO:0003700">
    <property type="term" value="F:DNA-binding transcription factor activity"/>
    <property type="evidence" value="ECO:0007669"/>
    <property type="project" value="InterPro"/>
</dbReference>
<keyword evidence="6" id="KW-1185">Reference proteome</keyword>
<dbReference type="PANTHER" id="PTHR30363:SF55">
    <property type="entry name" value="HTH-TYPE TRANSCRIPTIONAL REGULATOR ULAR"/>
    <property type="match status" value="1"/>
</dbReference>
<dbReference type="AlphaFoldDB" id="C4LDP0"/>
<feature type="domain" description="HTH deoR-type" evidence="4">
    <location>
        <begin position="3"/>
        <end position="58"/>
    </location>
</feature>
<sequence length="251" mass="27562">MTEAQRHNAIIELLQQKRHMTVAGLIQAFDISPATARRDINKLNESGQLRKVRNGAEAVSVAKNHWSPMDSEQSVNHDEKTRIAIAAAKLCQPGQSIVINCGSTAFLLGQHLCGMDVQVITNYFPLASYLIEHQHEKVLIIGGQYHRDQSIMLGPQDELSGIYTGDWMFTSGKGLTEDGLYKIDMLTAMAEQKMLANVGKLVALVDSSKIGQRGGVLFSKAEQMDYIITGKNADPKVLDALRAKGCEIILV</sequence>
<dbReference type="InterPro" id="IPR014036">
    <property type="entry name" value="DeoR-like_C"/>
</dbReference>